<evidence type="ECO:0000256" key="3">
    <source>
        <dbReference type="RuleBase" id="RU000363"/>
    </source>
</evidence>
<evidence type="ECO:0000313" key="4">
    <source>
        <dbReference type="EMBL" id="NNH70924.1"/>
    </source>
</evidence>
<dbReference type="PRINTS" id="PR00080">
    <property type="entry name" value="SDRFAMILY"/>
</dbReference>
<dbReference type="CDD" id="cd05233">
    <property type="entry name" value="SDR_c"/>
    <property type="match status" value="1"/>
</dbReference>
<dbReference type="AlphaFoldDB" id="A0A849BXC3"/>
<dbReference type="EMBL" id="JABELX010000004">
    <property type="protein sequence ID" value="NNH70924.1"/>
    <property type="molecule type" value="Genomic_DNA"/>
</dbReference>
<sequence>MKRATELVVVTGAGSGIGRATTLRFARGGAVVIAADIDLEAAEQTAKLVADAGGTAHPYRVDVSDEQAMERFATEVHDHHGVADVVVNNAGFTTAGAFFDHSAAEWDRLMGVNVYGVIQGSRLFAKQMVLRGEGGQIINVASAAAFTPIPLSTPYCTTKAAVRMASECLRIELARDKIGVTAVCPGMIDTGFYRAADHLKTAEHGYGDEVKQATIDIAGRFGHSPDVVAAAIVRAVRTNPPIMLVTAEAKFGYLMSRVSPGLLRLGARHAVVDKIAALTGRTKRRTVVAGK</sequence>
<proteinExistence type="inferred from homology"/>
<evidence type="ECO:0000256" key="2">
    <source>
        <dbReference type="ARBA" id="ARBA00023002"/>
    </source>
</evidence>
<comment type="similarity">
    <text evidence="1 3">Belongs to the short-chain dehydrogenases/reductases (SDR) family.</text>
</comment>
<dbReference type="PANTHER" id="PTHR43391:SF12">
    <property type="entry name" value="OXIDOREDUCTASE EPHD-RELATED"/>
    <property type="match status" value="1"/>
</dbReference>
<organism evidence="4 5">
    <name type="scientific">Nocardia uniformis</name>
    <dbReference type="NCBI Taxonomy" id="53432"/>
    <lineage>
        <taxon>Bacteria</taxon>
        <taxon>Bacillati</taxon>
        <taxon>Actinomycetota</taxon>
        <taxon>Actinomycetes</taxon>
        <taxon>Mycobacteriales</taxon>
        <taxon>Nocardiaceae</taxon>
        <taxon>Nocardia</taxon>
    </lineage>
</organism>
<dbReference type="PRINTS" id="PR00081">
    <property type="entry name" value="GDHRDH"/>
</dbReference>
<keyword evidence="5" id="KW-1185">Reference proteome</keyword>
<dbReference type="FunFam" id="3.40.50.720:FF:000084">
    <property type="entry name" value="Short-chain dehydrogenase reductase"/>
    <property type="match status" value="1"/>
</dbReference>
<dbReference type="GO" id="GO:0016491">
    <property type="term" value="F:oxidoreductase activity"/>
    <property type="evidence" value="ECO:0007669"/>
    <property type="project" value="UniProtKB-KW"/>
</dbReference>
<name>A0A849BXC3_9NOCA</name>
<dbReference type="InterPro" id="IPR002347">
    <property type="entry name" value="SDR_fam"/>
</dbReference>
<dbReference type="PANTHER" id="PTHR43391">
    <property type="entry name" value="RETINOL DEHYDROGENASE-RELATED"/>
    <property type="match status" value="1"/>
</dbReference>
<dbReference type="InterPro" id="IPR036291">
    <property type="entry name" value="NAD(P)-bd_dom_sf"/>
</dbReference>
<comment type="caution">
    <text evidence="4">The sequence shown here is derived from an EMBL/GenBank/DDBJ whole genome shotgun (WGS) entry which is preliminary data.</text>
</comment>
<evidence type="ECO:0000313" key="5">
    <source>
        <dbReference type="Proteomes" id="UP000586827"/>
    </source>
</evidence>
<reference evidence="4 5" key="1">
    <citation type="submission" date="2020-05" db="EMBL/GenBank/DDBJ databases">
        <title>MicrobeNet Type strains.</title>
        <authorList>
            <person name="Nicholson A.C."/>
        </authorList>
    </citation>
    <scope>NUCLEOTIDE SEQUENCE [LARGE SCALE GENOMIC DNA]</scope>
    <source>
        <strain evidence="4 5">JCM 3224</strain>
    </source>
</reference>
<dbReference type="RefSeq" id="WP_067523224.1">
    <property type="nucleotide sequence ID" value="NZ_JABELX010000004.1"/>
</dbReference>
<dbReference type="Pfam" id="PF00106">
    <property type="entry name" value="adh_short"/>
    <property type="match status" value="1"/>
</dbReference>
<accession>A0A849BXC3</accession>
<dbReference type="Proteomes" id="UP000586827">
    <property type="component" value="Unassembled WGS sequence"/>
</dbReference>
<protein>
    <submittedName>
        <fullName evidence="4">SDR family NAD(P)-dependent oxidoreductase</fullName>
    </submittedName>
</protein>
<keyword evidence="2" id="KW-0560">Oxidoreductase</keyword>
<evidence type="ECO:0000256" key="1">
    <source>
        <dbReference type="ARBA" id="ARBA00006484"/>
    </source>
</evidence>
<gene>
    <name evidence="4" type="ORF">HLB23_13815</name>
</gene>
<dbReference type="Gene3D" id="3.40.50.720">
    <property type="entry name" value="NAD(P)-binding Rossmann-like Domain"/>
    <property type="match status" value="1"/>
</dbReference>
<dbReference type="SUPFAM" id="SSF51735">
    <property type="entry name" value="NAD(P)-binding Rossmann-fold domains"/>
    <property type="match status" value="1"/>
</dbReference>